<keyword evidence="8" id="KW-1185">Reference proteome</keyword>
<organism evidence="7 8">
    <name type="scientific">Trichlorobacter ammonificans</name>
    <dbReference type="NCBI Taxonomy" id="2916410"/>
    <lineage>
        <taxon>Bacteria</taxon>
        <taxon>Pseudomonadati</taxon>
        <taxon>Thermodesulfobacteriota</taxon>
        <taxon>Desulfuromonadia</taxon>
        <taxon>Geobacterales</taxon>
        <taxon>Geobacteraceae</taxon>
        <taxon>Trichlorobacter</taxon>
    </lineage>
</organism>
<proteinExistence type="predicted"/>
<keyword evidence="4 6" id="KW-1133">Transmembrane helix</keyword>
<evidence type="ECO:0000313" key="8">
    <source>
        <dbReference type="Proteomes" id="UP001295463"/>
    </source>
</evidence>
<comment type="subcellular location">
    <subcellularLocation>
        <location evidence="1">Cell membrane</location>
        <topology evidence="1">Multi-pass membrane protein</topology>
    </subcellularLocation>
</comment>
<dbReference type="PANTHER" id="PTHR30086:SF20">
    <property type="entry name" value="ARGININE EXPORTER PROTEIN ARGO-RELATED"/>
    <property type="match status" value="1"/>
</dbReference>
<accession>A0ABN8HJA0</accession>
<protein>
    <submittedName>
        <fullName evidence="7">Threonine transporter RhtB</fullName>
    </submittedName>
</protein>
<keyword evidence="3 6" id="KW-0812">Transmembrane</keyword>
<feature type="transmembrane region" description="Helical" evidence="6">
    <location>
        <begin position="147"/>
        <end position="176"/>
    </location>
</feature>
<dbReference type="RefSeq" id="WP_305732454.1">
    <property type="nucleotide sequence ID" value="NZ_OW150024.1"/>
</dbReference>
<feature type="transmembrane region" description="Helical" evidence="6">
    <location>
        <begin position="188"/>
        <end position="207"/>
    </location>
</feature>
<reference evidence="7 8" key="1">
    <citation type="submission" date="2022-03" db="EMBL/GenBank/DDBJ databases">
        <authorList>
            <person name="Koch H."/>
        </authorList>
    </citation>
    <scope>NUCLEOTIDE SEQUENCE [LARGE SCALE GENOMIC DNA]</scope>
    <source>
        <strain evidence="7 8">G1</strain>
    </source>
</reference>
<evidence type="ECO:0000256" key="2">
    <source>
        <dbReference type="ARBA" id="ARBA00022475"/>
    </source>
</evidence>
<feature type="transmembrane region" description="Helical" evidence="6">
    <location>
        <begin position="43"/>
        <end position="70"/>
    </location>
</feature>
<dbReference type="PIRSF" id="PIRSF006324">
    <property type="entry name" value="LeuE"/>
    <property type="match status" value="1"/>
</dbReference>
<evidence type="ECO:0000256" key="3">
    <source>
        <dbReference type="ARBA" id="ARBA00022692"/>
    </source>
</evidence>
<evidence type="ECO:0000256" key="4">
    <source>
        <dbReference type="ARBA" id="ARBA00022989"/>
    </source>
</evidence>
<feature type="transmembrane region" description="Helical" evidence="6">
    <location>
        <begin position="12"/>
        <end position="31"/>
    </location>
</feature>
<dbReference type="PANTHER" id="PTHR30086">
    <property type="entry name" value="ARGININE EXPORTER PROTEIN ARGO"/>
    <property type="match status" value="1"/>
</dbReference>
<evidence type="ECO:0000256" key="6">
    <source>
        <dbReference type="SAM" id="Phobius"/>
    </source>
</evidence>
<evidence type="ECO:0000256" key="5">
    <source>
        <dbReference type="ARBA" id="ARBA00023136"/>
    </source>
</evidence>
<dbReference type="EMBL" id="OW150024">
    <property type="protein sequence ID" value="CAH2031643.1"/>
    <property type="molecule type" value="Genomic_DNA"/>
</dbReference>
<dbReference type="InterPro" id="IPR001123">
    <property type="entry name" value="LeuE-type"/>
</dbReference>
<evidence type="ECO:0000256" key="1">
    <source>
        <dbReference type="ARBA" id="ARBA00004651"/>
    </source>
</evidence>
<keyword evidence="5 6" id="KW-0472">Membrane</keyword>
<sequence length="210" mass="21972">MMQSSGDSLAGFFMISCLLGLAPGPDNLYVLTQSALRGRGAGFAVTLGLCTGLVGHTAAVVLGLAAVLAASPRALFLLRLCGALYLLWLAWHAFRTTVTASGATTGEELSGWQLYRRGILMNSSNPKVTIFFLAFLPQFVLPDRGPAAVQLALLGGLFIAATLLVFGSIALLAGLLRELFSRVPAVQLTLQRAAGALFIALALKLLLSSP</sequence>
<feature type="transmembrane region" description="Helical" evidence="6">
    <location>
        <begin position="76"/>
        <end position="94"/>
    </location>
</feature>
<keyword evidence="2" id="KW-1003">Cell membrane</keyword>
<dbReference type="Proteomes" id="UP001295463">
    <property type="component" value="Chromosome"/>
</dbReference>
<name>A0ABN8HJA0_9BACT</name>
<dbReference type="Pfam" id="PF01810">
    <property type="entry name" value="LysE"/>
    <property type="match status" value="1"/>
</dbReference>
<evidence type="ECO:0000313" key="7">
    <source>
        <dbReference type="EMBL" id="CAH2031643.1"/>
    </source>
</evidence>
<gene>
    <name evidence="7" type="ORF">GEAMG1_1811</name>
</gene>